<accession>A0ABQ7Y305</accession>
<evidence type="ECO:0000256" key="1">
    <source>
        <dbReference type="ARBA" id="ARBA00004613"/>
    </source>
</evidence>
<proteinExistence type="inferred from homology"/>
<sequence length="152" mass="17519">TKQMNNLLIVLTLLGLCISLSNGFDMLGGSKVTFSNQLEHSKLLKVLCDNDEGEQLVKIGKEYEFTFGDSIFKTTRYSCKMDQGPNFKHHQEFVAYDASWSKALEATCKWIAREDGIYFSQDGNPPLRRYEWDDGNPPLRRYVWDGPHLFKN</sequence>
<reference evidence="7 8" key="1">
    <citation type="submission" date="2021-05" db="EMBL/GenBank/DDBJ databases">
        <title>Genome Assembly of Synthetic Allotetraploid Brassica napus Reveals Homoeologous Exchanges between Subgenomes.</title>
        <authorList>
            <person name="Davis J.T."/>
        </authorList>
    </citation>
    <scope>NUCLEOTIDE SEQUENCE [LARGE SCALE GENOMIC DNA]</scope>
    <source>
        <strain evidence="8">cv. Da-Ae</strain>
        <tissue evidence="7">Seedling</tissue>
    </source>
</reference>
<dbReference type="InterPro" id="IPR010264">
    <property type="entry name" value="Self-incomp_S1"/>
</dbReference>
<feature type="non-terminal residue" evidence="7">
    <location>
        <position position="1"/>
    </location>
</feature>
<dbReference type="EMBL" id="JAGKQM010000019">
    <property type="protein sequence ID" value="KAH0861596.1"/>
    <property type="molecule type" value="Genomic_DNA"/>
</dbReference>
<evidence type="ECO:0000313" key="8">
    <source>
        <dbReference type="Proteomes" id="UP000824890"/>
    </source>
</evidence>
<feature type="signal peptide" evidence="6">
    <location>
        <begin position="1"/>
        <end position="23"/>
    </location>
</feature>
<comment type="subcellular location">
    <subcellularLocation>
        <location evidence="1 6">Secreted</location>
    </subcellularLocation>
</comment>
<evidence type="ECO:0000313" key="7">
    <source>
        <dbReference type="EMBL" id="KAH0861596.1"/>
    </source>
</evidence>
<dbReference type="Pfam" id="PF05938">
    <property type="entry name" value="Self-incomp_S1"/>
    <property type="match status" value="1"/>
</dbReference>
<dbReference type="PANTHER" id="PTHR31232:SF78">
    <property type="entry name" value="S-PROTEIN HOMOLOG"/>
    <property type="match status" value="1"/>
</dbReference>
<dbReference type="Proteomes" id="UP000824890">
    <property type="component" value="Unassembled WGS sequence"/>
</dbReference>
<gene>
    <name evidence="7" type="ORF">HID58_089857</name>
</gene>
<keyword evidence="8" id="KW-1185">Reference proteome</keyword>
<keyword evidence="3 6" id="KW-0713">Self-incompatibility</keyword>
<evidence type="ECO:0000256" key="2">
    <source>
        <dbReference type="ARBA" id="ARBA00005581"/>
    </source>
</evidence>
<dbReference type="PANTHER" id="PTHR31232">
    <property type="match status" value="1"/>
</dbReference>
<keyword evidence="4 6" id="KW-0964">Secreted</keyword>
<feature type="chain" id="PRO_5044958091" description="S-protein homolog" evidence="6">
    <location>
        <begin position="24"/>
        <end position="152"/>
    </location>
</feature>
<keyword evidence="5 6" id="KW-0732">Signal</keyword>
<name>A0ABQ7Y305_BRANA</name>
<evidence type="ECO:0000256" key="3">
    <source>
        <dbReference type="ARBA" id="ARBA00022471"/>
    </source>
</evidence>
<organism evidence="7 8">
    <name type="scientific">Brassica napus</name>
    <name type="common">Rape</name>
    <dbReference type="NCBI Taxonomy" id="3708"/>
    <lineage>
        <taxon>Eukaryota</taxon>
        <taxon>Viridiplantae</taxon>
        <taxon>Streptophyta</taxon>
        <taxon>Embryophyta</taxon>
        <taxon>Tracheophyta</taxon>
        <taxon>Spermatophyta</taxon>
        <taxon>Magnoliopsida</taxon>
        <taxon>eudicotyledons</taxon>
        <taxon>Gunneridae</taxon>
        <taxon>Pentapetalae</taxon>
        <taxon>rosids</taxon>
        <taxon>malvids</taxon>
        <taxon>Brassicales</taxon>
        <taxon>Brassicaceae</taxon>
        <taxon>Brassiceae</taxon>
        <taxon>Brassica</taxon>
    </lineage>
</organism>
<evidence type="ECO:0000256" key="5">
    <source>
        <dbReference type="ARBA" id="ARBA00022729"/>
    </source>
</evidence>
<evidence type="ECO:0000256" key="4">
    <source>
        <dbReference type="ARBA" id="ARBA00022525"/>
    </source>
</evidence>
<comment type="similarity">
    <text evidence="2 6">Belongs to the plant self-incompatibility (S1) protein family.</text>
</comment>
<evidence type="ECO:0000256" key="6">
    <source>
        <dbReference type="RuleBase" id="RU367044"/>
    </source>
</evidence>
<protein>
    <recommendedName>
        <fullName evidence="6">S-protein homolog</fullName>
    </recommendedName>
</protein>
<comment type="caution">
    <text evidence="7">The sequence shown here is derived from an EMBL/GenBank/DDBJ whole genome shotgun (WGS) entry which is preliminary data.</text>
</comment>